<dbReference type="STRING" id="708187.A0A1Q8S8D1"/>
<accession>A0A1Q8S8D1</accession>
<organism evidence="2 3">
    <name type="scientific">Colletotrichum chlorophyti</name>
    <dbReference type="NCBI Taxonomy" id="708187"/>
    <lineage>
        <taxon>Eukaryota</taxon>
        <taxon>Fungi</taxon>
        <taxon>Dikarya</taxon>
        <taxon>Ascomycota</taxon>
        <taxon>Pezizomycotina</taxon>
        <taxon>Sordariomycetes</taxon>
        <taxon>Hypocreomycetidae</taxon>
        <taxon>Glomerellales</taxon>
        <taxon>Glomerellaceae</taxon>
        <taxon>Colletotrichum</taxon>
    </lineage>
</organism>
<name>A0A1Q8S8D1_9PEZI</name>
<evidence type="ECO:0000259" key="1">
    <source>
        <dbReference type="Pfam" id="PF20183"/>
    </source>
</evidence>
<feature type="domain" description="DUF6546" evidence="1">
    <location>
        <begin position="84"/>
        <end position="203"/>
    </location>
</feature>
<protein>
    <recommendedName>
        <fullName evidence="1">DUF6546 domain-containing protein</fullName>
    </recommendedName>
</protein>
<gene>
    <name evidence="2" type="ORF">CCHL11_09158</name>
</gene>
<evidence type="ECO:0000313" key="3">
    <source>
        <dbReference type="Proteomes" id="UP000186583"/>
    </source>
</evidence>
<sequence length="203" mass="23621">MAILRIFEPIGIVFNEDLPPLNAVTRFILRRQCRREIEPFVLGYLFDRFPRLKSLVHEPWQKWDRVAQELIYDEEHLKLLESHFPPTLKQISMFEETNEVYNELLRRRLPMIGPDAIRVASPAVGAALEKRSLNCEKLSVAFIVGAKDFLQSYQRHWVWKHMRVLIVTSRILTCTADLKEITSLLRIAATAALSMPSLHTMVL</sequence>
<dbReference type="Proteomes" id="UP000186583">
    <property type="component" value="Unassembled WGS sequence"/>
</dbReference>
<comment type="caution">
    <text evidence="2">The sequence shown here is derived from an EMBL/GenBank/DDBJ whole genome shotgun (WGS) entry which is preliminary data.</text>
</comment>
<proteinExistence type="predicted"/>
<dbReference type="AlphaFoldDB" id="A0A1Q8S8D1"/>
<evidence type="ECO:0000313" key="2">
    <source>
        <dbReference type="EMBL" id="OLN97680.1"/>
    </source>
</evidence>
<reference evidence="2 3" key="1">
    <citation type="submission" date="2016-11" db="EMBL/GenBank/DDBJ databases">
        <title>Draft Genome Assembly of Colletotrichum chlorophyti a pathogen of herbaceous plants.</title>
        <authorList>
            <person name="Gan P."/>
            <person name="Narusaka M."/>
            <person name="Tsushima A."/>
            <person name="Narusaka Y."/>
            <person name="Takano Y."/>
            <person name="Shirasu K."/>
        </authorList>
    </citation>
    <scope>NUCLEOTIDE SEQUENCE [LARGE SCALE GENOMIC DNA]</scope>
    <source>
        <strain evidence="2 3">NTL11</strain>
    </source>
</reference>
<dbReference type="InterPro" id="IPR046676">
    <property type="entry name" value="DUF6546"/>
</dbReference>
<keyword evidence="3" id="KW-1185">Reference proteome</keyword>
<dbReference type="OrthoDB" id="3728558at2759"/>
<dbReference type="Pfam" id="PF20183">
    <property type="entry name" value="DUF6546"/>
    <property type="match status" value="1"/>
</dbReference>
<dbReference type="EMBL" id="MPGH01000006">
    <property type="protein sequence ID" value="OLN97680.1"/>
    <property type="molecule type" value="Genomic_DNA"/>
</dbReference>